<reference evidence="2" key="1">
    <citation type="journal article" date="2020" name="mSystems">
        <title>Genome- and Community-Level Interaction Insights into Carbon Utilization and Element Cycling Functions of Hydrothermarchaeota in Hydrothermal Sediment.</title>
        <authorList>
            <person name="Zhou Z."/>
            <person name="Liu Y."/>
            <person name="Xu W."/>
            <person name="Pan J."/>
            <person name="Luo Z.H."/>
            <person name="Li M."/>
        </authorList>
    </citation>
    <scope>NUCLEOTIDE SEQUENCE [LARGE SCALE GENOMIC DNA]</scope>
    <source>
        <strain evidence="2">SpSt-774</strain>
    </source>
</reference>
<dbReference type="GO" id="GO:0006259">
    <property type="term" value="P:DNA metabolic process"/>
    <property type="evidence" value="ECO:0007669"/>
    <property type="project" value="UniProtKB-ARBA"/>
</dbReference>
<dbReference type="Gene3D" id="3.40.50.10130">
    <property type="match status" value="1"/>
</dbReference>
<evidence type="ECO:0000313" key="2">
    <source>
        <dbReference type="EMBL" id="HGV96686.1"/>
    </source>
</evidence>
<organism evidence="2">
    <name type="scientific">candidate division WOR-3 bacterium</name>
    <dbReference type="NCBI Taxonomy" id="2052148"/>
    <lineage>
        <taxon>Bacteria</taxon>
        <taxon>Bacteria division WOR-3</taxon>
    </lineage>
</organism>
<accession>A0A7C4TAY5</accession>
<dbReference type="InterPro" id="IPR011335">
    <property type="entry name" value="Restrct_endonuc-II-like"/>
</dbReference>
<dbReference type="Pfam" id="PF02732">
    <property type="entry name" value="ERCC4"/>
    <property type="match status" value="1"/>
</dbReference>
<sequence>MAEEQNLRWLLYGQKESKFPYRLYIEETPGTFLSLNVQEKWPGPGKKIFCQFLGNCGASDLPCEEPLEICSIVKQKRYGKRLIIILDRKTRKRCWFIFLKKEYKTRPGEFYHQVFWITQSSERIRRPGAYVPRVKEGTFCEIIIDKREHYPYKFGYATIKRENLPVGDYALMKDDKIIAIAERKTLDDFLGKIGMYDTFKATLNELTTYKFKALIFESPYSDFLNPKKIKPYSANYIAEILSDIAVRFPEIQIIFCDNRKFAQEWLYRWFLRINAEE</sequence>
<evidence type="ECO:0000259" key="1">
    <source>
        <dbReference type="Pfam" id="PF02732"/>
    </source>
</evidence>
<comment type="caution">
    <text evidence="2">The sequence shown here is derived from an EMBL/GenBank/DDBJ whole genome shotgun (WGS) entry which is preliminary data.</text>
</comment>
<dbReference type="GO" id="GO:0004518">
    <property type="term" value="F:nuclease activity"/>
    <property type="evidence" value="ECO:0007669"/>
    <property type="project" value="InterPro"/>
</dbReference>
<gene>
    <name evidence="2" type="ORF">ENV60_00080</name>
</gene>
<name>A0A7C4TAY5_UNCW3</name>
<dbReference type="AlphaFoldDB" id="A0A7C4TAY5"/>
<dbReference type="GO" id="GO:0003677">
    <property type="term" value="F:DNA binding"/>
    <property type="evidence" value="ECO:0007669"/>
    <property type="project" value="InterPro"/>
</dbReference>
<feature type="domain" description="ERCC4" evidence="1">
    <location>
        <begin position="145"/>
        <end position="268"/>
    </location>
</feature>
<dbReference type="InterPro" id="IPR006166">
    <property type="entry name" value="ERCC4_domain"/>
</dbReference>
<proteinExistence type="predicted"/>
<dbReference type="EMBL" id="DTGZ01000002">
    <property type="protein sequence ID" value="HGV96686.1"/>
    <property type="molecule type" value="Genomic_DNA"/>
</dbReference>
<dbReference type="SUPFAM" id="SSF52980">
    <property type="entry name" value="Restriction endonuclease-like"/>
    <property type="match status" value="1"/>
</dbReference>
<protein>
    <recommendedName>
        <fullName evidence="1">ERCC4 domain-containing protein</fullName>
    </recommendedName>
</protein>